<dbReference type="CDD" id="cd00082">
    <property type="entry name" value="HisKA"/>
    <property type="match status" value="1"/>
</dbReference>
<dbReference type="OrthoDB" id="9811889at2"/>
<dbReference type="EMBL" id="AFXZ01000012">
    <property type="protein sequence ID" value="EGV44111.1"/>
    <property type="molecule type" value="Genomic_DNA"/>
</dbReference>
<evidence type="ECO:0000313" key="11">
    <source>
        <dbReference type="Proteomes" id="UP000003730"/>
    </source>
</evidence>
<dbReference type="PROSITE" id="PS50109">
    <property type="entry name" value="HIS_KIN"/>
    <property type="match status" value="1"/>
</dbReference>
<keyword evidence="7" id="KW-0472">Membrane</keyword>
<feature type="domain" description="Histidine kinase" evidence="8">
    <location>
        <begin position="331"/>
        <end position="551"/>
    </location>
</feature>
<dbReference type="SUPFAM" id="SSF47384">
    <property type="entry name" value="Homodimeric domain of signal transducing histidine kinase"/>
    <property type="match status" value="1"/>
</dbReference>
<evidence type="ECO:0000256" key="2">
    <source>
        <dbReference type="ARBA" id="ARBA00012438"/>
    </source>
</evidence>
<dbReference type="InterPro" id="IPR003661">
    <property type="entry name" value="HisK_dim/P_dom"/>
</dbReference>
<dbReference type="Gene3D" id="3.40.50.2300">
    <property type="match status" value="1"/>
</dbReference>
<dbReference type="Gene3D" id="3.30.565.10">
    <property type="entry name" value="Histidine kinase-like ATPase, C-terminal domain"/>
    <property type="match status" value="1"/>
</dbReference>
<evidence type="ECO:0000259" key="9">
    <source>
        <dbReference type="PROSITE" id="PS50110"/>
    </source>
</evidence>
<dbReference type="EC" id="2.7.13.3" evidence="2"/>
<dbReference type="PRINTS" id="PR00344">
    <property type="entry name" value="BCTRLSENSOR"/>
</dbReference>
<feature type="transmembrane region" description="Helical" evidence="7">
    <location>
        <begin position="269"/>
        <end position="288"/>
    </location>
</feature>
<proteinExistence type="predicted"/>
<dbReference type="eggNOG" id="COG5002">
    <property type="taxonomic scope" value="Bacteria"/>
</dbReference>
<dbReference type="RefSeq" id="WP_008635869.1">
    <property type="nucleotide sequence ID" value="NZ_AFXZ01000012.1"/>
</dbReference>
<name>G2EBH0_9FLAO</name>
<dbReference type="InterPro" id="IPR011006">
    <property type="entry name" value="CheY-like_superfamily"/>
</dbReference>
<protein>
    <recommendedName>
        <fullName evidence="2">histidine kinase</fullName>
        <ecNumber evidence="2">2.7.13.3</ecNumber>
    </recommendedName>
</protein>
<feature type="modified residue" description="4-aspartylphosphate" evidence="6">
    <location>
        <position position="621"/>
    </location>
</feature>
<evidence type="ECO:0000256" key="5">
    <source>
        <dbReference type="ARBA" id="ARBA00022777"/>
    </source>
</evidence>
<comment type="catalytic activity">
    <reaction evidence="1">
        <text>ATP + protein L-histidine = ADP + protein N-phospho-L-histidine.</text>
        <dbReference type="EC" id="2.7.13.3"/>
    </reaction>
</comment>
<dbReference type="PANTHER" id="PTHR43047">
    <property type="entry name" value="TWO-COMPONENT HISTIDINE PROTEIN KINASE"/>
    <property type="match status" value="1"/>
</dbReference>
<dbReference type="InterPro" id="IPR004358">
    <property type="entry name" value="Sig_transdc_His_kin-like_C"/>
</dbReference>
<dbReference type="STRING" id="1046627.BZARG_849"/>
<evidence type="ECO:0000256" key="7">
    <source>
        <dbReference type="SAM" id="Phobius"/>
    </source>
</evidence>
<dbReference type="Pfam" id="PF00512">
    <property type="entry name" value="HisKA"/>
    <property type="match status" value="1"/>
</dbReference>
<feature type="transmembrane region" description="Helical" evidence="7">
    <location>
        <begin position="12"/>
        <end position="35"/>
    </location>
</feature>
<evidence type="ECO:0000256" key="1">
    <source>
        <dbReference type="ARBA" id="ARBA00000085"/>
    </source>
</evidence>
<dbReference type="GO" id="GO:0000155">
    <property type="term" value="F:phosphorelay sensor kinase activity"/>
    <property type="evidence" value="ECO:0007669"/>
    <property type="project" value="InterPro"/>
</dbReference>
<accession>G2EBH0</accession>
<dbReference type="InterPro" id="IPR003594">
    <property type="entry name" value="HATPase_dom"/>
</dbReference>
<keyword evidence="5" id="KW-0418">Kinase</keyword>
<feature type="domain" description="Response regulatory" evidence="9">
    <location>
        <begin position="572"/>
        <end position="686"/>
    </location>
</feature>
<dbReference type="eggNOG" id="COG3452">
    <property type="taxonomic scope" value="Bacteria"/>
</dbReference>
<sequence>MNTLLSSTYTNLIKRTLILPIVAFIAITALVFILWHKSVQDYQVWVKQHIQQAGDNSTQEFITIIRSEIIKVKNLKKRIEFTDGSHHQYWDIDANMILEQSNSIKFIEWIDSTMVIKKITPLKGNEGALNLDVSKIDYRNKEWNYHAQDSSINITPWSEMTQGGKLILVDVPAYYSNKFQGTVTAGMDFTEDFNKYSSRLHDYCIEIRDTEGTVIYEYNMDKKAKTDNKLTYNNQVVINNLNHHFWSLKLYPTNDLLFLTNKRTQINSTLLFGVIMSLLISMLIYFYLKSLKATSRVLNINRKLASVNIRLIKEKLKAEKASKAKTDFLSNMSHEIRTPLHAILGFIQVLKGSILQEKDKEYVELMDKSSNNLLAIVNDILEIHKIESGNIHVDEHLFCPSTKLKELVETYEYHFKKKGLYLKLIIKDSYGLNVLSDMNKFSQIITNLLKNALKFTNNGGIEVTYTEKKIADKLKIVMHIKDTGIGISKHKIATIFDRFTQIESSFKKQHEGSGLGLAISKDFARLLGGNITVQSSFNEGSTFTCTTFLNISNKNTFKNDETFENLKMPYLKVLVVDDNSINVIVVRKLLEDIGIHVDSVTNGEMAIKKFRANKYDLILMDIHMPQMDGCEATEIIRKEDHKILIIGLSANVTTTAIQKALDSGMTNYITKPFTKERLYKILLSYFG</sequence>
<dbReference type="SUPFAM" id="SSF55874">
    <property type="entry name" value="ATPase domain of HSP90 chaperone/DNA topoisomerase II/histidine kinase"/>
    <property type="match status" value="1"/>
</dbReference>
<dbReference type="CDD" id="cd17546">
    <property type="entry name" value="REC_hyHK_CKI1_RcsC-like"/>
    <property type="match status" value="1"/>
</dbReference>
<dbReference type="Proteomes" id="UP000003730">
    <property type="component" value="Unassembled WGS sequence"/>
</dbReference>
<dbReference type="SUPFAM" id="SSF52172">
    <property type="entry name" value="CheY-like"/>
    <property type="match status" value="1"/>
</dbReference>
<keyword evidence="3 6" id="KW-0597">Phosphoprotein</keyword>
<organism evidence="10 11">
    <name type="scientific">Bizionia argentinensis JUB59</name>
    <dbReference type="NCBI Taxonomy" id="1046627"/>
    <lineage>
        <taxon>Bacteria</taxon>
        <taxon>Pseudomonadati</taxon>
        <taxon>Bacteroidota</taxon>
        <taxon>Flavobacteriia</taxon>
        <taxon>Flavobacteriales</taxon>
        <taxon>Flavobacteriaceae</taxon>
        <taxon>Bizionia</taxon>
    </lineage>
</organism>
<dbReference type="InterPro" id="IPR001789">
    <property type="entry name" value="Sig_transdc_resp-reg_receiver"/>
</dbReference>
<gene>
    <name evidence="10" type="ORF">BZARG_849</name>
</gene>
<dbReference type="SMART" id="SM00387">
    <property type="entry name" value="HATPase_c"/>
    <property type="match status" value="1"/>
</dbReference>
<dbReference type="CDD" id="cd16922">
    <property type="entry name" value="HATPase_EvgS-ArcB-TorS-like"/>
    <property type="match status" value="1"/>
</dbReference>
<evidence type="ECO:0000259" key="8">
    <source>
        <dbReference type="PROSITE" id="PS50109"/>
    </source>
</evidence>
<dbReference type="AlphaFoldDB" id="G2EBH0"/>
<dbReference type="PATRIC" id="fig|1046627.3.peg.879"/>
<keyword evidence="11" id="KW-1185">Reference proteome</keyword>
<dbReference type="Gene3D" id="1.10.287.130">
    <property type="match status" value="1"/>
</dbReference>
<dbReference type="InterPro" id="IPR036097">
    <property type="entry name" value="HisK_dim/P_sf"/>
</dbReference>
<comment type="caution">
    <text evidence="10">The sequence shown here is derived from an EMBL/GenBank/DDBJ whole genome shotgun (WGS) entry which is preliminary data.</text>
</comment>
<dbReference type="Pfam" id="PF00072">
    <property type="entry name" value="Response_reg"/>
    <property type="match status" value="1"/>
</dbReference>
<keyword evidence="7" id="KW-1133">Transmembrane helix</keyword>
<dbReference type="SMART" id="SM00388">
    <property type="entry name" value="HisKA"/>
    <property type="match status" value="1"/>
</dbReference>
<evidence type="ECO:0000256" key="4">
    <source>
        <dbReference type="ARBA" id="ARBA00022679"/>
    </source>
</evidence>
<evidence type="ECO:0000313" key="10">
    <source>
        <dbReference type="EMBL" id="EGV44111.1"/>
    </source>
</evidence>
<reference evidence="10 11" key="1">
    <citation type="journal article" date="2008" name="Int. J. Syst. Evol. Microbiol.">
        <title>Bizionia argentinensis sp. nov., isolated from surface marine water in Antarctica.</title>
        <authorList>
            <person name="Bercovich A."/>
            <person name="Vazquez S.C."/>
            <person name="Yankilevich P."/>
            <person name="Coria S.H."/>
            <person name="Foti M."/>
            <person name="Hernandez E."/>
            <person name="Vidal A."/>
            <person name="Ruberto L."/>
            <person name="Melo C."/>
            <person name="Marenssi S."/>
            <person name="Criscuolo M."/>
            <person name="Memoli M."/>
            <person name="Arguelles M."/>
            <person name="Mac Cormack W.P."/>
        </authorList>
    </citation>
    <scope>NUCLEOTIDE SEQUENCE [LARGE SCALE GENOMIC DNA]</scope>
    <source>
        <strain evidence="10 11">JUB59</strain>
    </source>
</reference>
<dbReference type="InterPro" id="IPR036890">
    <property type="entry name" value="HATPase_C_sf"/>
</dbReference>
<evidence type="ECO:0000256" key="3">
    <source>
        <dbReference type="ARBA" id="ARBA00022553"/>
    </source>
</evidence>
<dbReference type="SMART" id="SM00448">
    <property type="entry name" value="REC"/>
    <property type="match status" value="1"/>
</dbReference>
<dbReference type="PROSITE" id="PS50110">
    <property type="entry name" value="RESPONSE_REGULATORY"/>
    <property type="match status" value="1"/>
</dbReference>
<keyword evidence="4" id="KW-0808">Transferase</keyword>
<keyword evidence="7" id="KW-0812">Transmembrane</keyword>
<dbReference type="FunFam" id="3.30.565.10:FF:000010">
    <property type="entry name" value="Sensor histidine kinase RcsC"/>
    <property type="match status" value="1"/>
</dbReference>
<evidence type="ECO:0000256" key="6">
    <source>
        <dbReference type="PROSITE-ProRule" id="PRU00169"/>
    </source>
</evidence>
<dbReference type="Pfam" id="PF02518">
    <property type="entry name" value="HATPase_c"/>
    <property type="match status" value="1"/>
</dbReference>
<dbReference type="InterPro" id="IPR005467">
    <property type="entry name" value="His_kinase_dom"/>
</dbReference>